<dbReference type="PANTHER" id="PTHR22911">
    <property type="entry name" value="ACYL-MALONYL CONDENSING ENZYME-RELATED"/>
    <property type="match status" value="1"/>
</dbReference>
<keyword evidence="1" id="KW-0472">Membrane</keyword>
<feature type="transmembrane region" description="Helical" evidence="1">
    <location>
        <begin position="98"/>
        <end position="129"/>
    </location>
</feature>
<dbReference type="InterPro" id="IPR000620">
    <property type="entry name" value="EamA_dom"/>
</dbReference>
<evidence type="ECO:0000259" key="2">
    <source>
        <dbReference type="Pfam" id="PF00892"/>
    </source>
</evidence>
<feature type="transmembrane region" description="Helical" evidence="1">
    <location>
        <begin position="253"/>
        <end position="273"/>
    </location>
</feature>
<reference evidence="3 4" key="1">
    <citation type="submission" date="2013-07" db="EMBL/GenBank/DDBJ databases">
        <title>Genome of Archaeoglobus fulgidus.</title>
        <authorList>
            <person name="Fiebig A."/>
            <person name="Birkeland N.-K."/>
        </authorList>
    </citation>
    <scope>NUCLEOTIDE SEQUENCE [LARGE SCALE GENOMIC DNA]</scope>
    <source>
        <strain evidence="3 4">DSM 8774</strain>
    </source>
</reference>
<feature type="transmembrane region" description="Helical" evidence="1">
    <location>
        <begin position="57"/>
        <end position="78"/>
    </location>
</feature>
<dbReference type="GO" id="GO:0016020">
    <property type="term" value="C:membrane"/>
    <property type="evidence" value="ECO:0007669"/>
    <property type="project" value="InterPro"/>
</dbReference>
<dbReference type="Proteomes" id="UP000028501">
    <property type="component" value="Chromosome"/>
</dbReference>
<dbReference type="HOGENOM" id="CLU_082650_1_0_2"/>
<feature type="transmembrane region" description="Helical" evidence="1">
    <location>
        <begin position="167"/>
        <end position="185"/>
    </location>
</feature>
<evidence type="ECO:0000313" key="4">
    <source>
        <dbReference type="Proteomes" id="UP000028501"/>
    </source>
</evidence>
<feature type="domain" description="EamA" evidence="2">
    <location>
        <begin position="139"/>
        <end position="269"/>
    </location>
</feature>
<sequence length="274" mass="29788">MSLTAAICWAFNGIAYRKGVKDVSAFTANFHRTLFATVYFLPLALRDFPGVVIDLQTALVLVISAMLSFYIGDLSYFASLKRSPVSIALPASSTYPVYVVLLSTVIYGAELSLNALISAILVFVAVYIIYGSGEKGETSGLFYALLAAFSWALAILTLDFLTDRLPVSIVAFVRLLLCLILLSFTAKKDELFNRDSVIFSGVLGGFFSFLGIMLFITAIKVSSSWNVVQPSSTSPVFAAIFGAIFLKERISFRLVAGIFVIILAILLLLLPPLQ</sequence>
<feature type="transmembrane region" description="Helical" evidence="1">
    <location>
        <begin position="141"/>
        <end position="161"/>
    </location>
</feature>
<dbReference type="InterPro" id="IPR037185">
    <property type="entry name" value="EmrE-like"/>
</dbReference>
<keyword evidence="1" id="KW-0812">Transmembrane</keyword>
<keyword evidence="1" id="KW-1133">Transmembrane helix</keyword>
<dbReference type="KEGG" id="afg:AFULGI_00017870"/>
<organism evidence="3 4">
    <name type="scientific">Archaeoglobus fulgidus DSM 8774</name>
    <dbReference type="NCBI Taxonomy" id="1344584"/>
    <lineage>
        <taxon>Archaea</taxon>
        <taxon>Methanobacteriati</taxon>
        <taxon>Methanobacteriota</taxon>
        <taxon>Archaeoglobi</taxon>
        <taxon>Archaeoglobales</taxon>
        <taxon>Archaeoglobaceae</taxon>
        <taxon>Archaeoglobus</taxon>
    </lineage>
</organism>
<name>A0A075WHG3_ARCFL</name>
<dbReference type="EMBL" id="CP006577">
    <property type="protein sequence ID" value="AIG98544.1"/>
    <property type="molecule type" value="Genomic_DNA"/>
</dbReference>
<evidence type="ECO:0000256" key="1">
    <source>
        <dbReference type="SAM" id="Phobius"/>
    </source>
</evidence>
<dbReference type="Gene3D" id="1.10.3730.20">
    <property type="match status" value="1"/>
</dbReference>
<feature type="domain" description="EamA" evidence="2">
    <location>
        <begin position="3"/>
        <end position="130"/>
    </location>
</feature>
<feature type="transmembrane region" description="Helical" evidence="1">
    <location>
        <begin position="197"/>
        <end position="221"/>
    </location>
</feature>
<protein>
    <submittedName>
        <fullName evidence="3">Putative membrane protein</fullName>
    </submittedName>
</protein>
<dbReference type="AlphaFoldDB" id="A0A075WHG3"/>
<feature type="transmembrane region" description="Helical" evidence="1">
    <location>
        <begin position="227"/>
        <end position="246"/>
    </location>
</feature>
<dbReference type="SUPFAM" id="SSF103481">
    <property type="entry name" value="Multidrug resistance efflux transporter EmrE"/>
    <property type="match status" value="2"/>
</dbReference>
<dbReference type="PANTHER" id="PTHR22911:SF137">
    <property type="entry name" value="SOLUTE CARRIER FAMILY 35 MEMBER G2-RELATED"/>
    <property type="match status" value="1"/>
</dbReference>
<gene>
    <name evidence="3" type="ORF">AFULGI_00017870</name>
</gene>
<accession>A0A075WHG3</accession>
<evidence type="ECO:0000313" key="3">
    <source>
        <dbReference type="EMBL" id="AIG98544.1"/>
    </source>
</evidence>
<proteinExistence type="predicted"/>
<dbReference type="Pfam" id="PF00892">
    <property type="entry name" value="EamA"/>
    <property type="match status" value="2"/>
</dbReference>